<feature type="region of interest" description="Disordered" evidence="1">
    <location>
        <begin position="27"/>
        <end position="51"/>
    </location>
</feature>
<gene>
    <name evidence="2" type="ORF">HYC85_023479</name>
</gene>
<comment type="caution">
    <text evidence="2">The sequence shown here is derived from an EMBL/GenBank/DDBJ whole genome shotgun (WGS) entry which is preliminary data.</text>
</comment>
<protein>
    <submittedName>
        <fullName evidence="2">Uncharacterized protein</fullName>
    </submittedName>
</protein>
<dbReference type="InterPro" id="IPR015943">
    <property type="entry name" value="WD40/YVTN_repeat-like_dom_sf"/>
</dbReference>
<evidence type="ECO:0000313" key="3">
    <source>
        <dbReference type="Proteomes" id="UP000593564"/>
    </source>
</evidence>
<sequence>MAKSTDSPTNCKKYGVPIYGTSWVPPNALRSAPNPTTADADDEPSVEPSPPLIAPQNYLVFAGGGGEGRSGIPNALLLSHFDSASNSLSDHPNWEVFMDWGDPFLYPAKLK</sequence>
<reference evidence="2 3" key="2">
    <citation type="submission" date="2020-07" db="EMBL/GenBank/DDBJ databases">
        <title>Genome assembly of wild tea tree DASZ reveals pedigree and selection history of tea varieties.</title>
        <authorList>
            <person name="Zhang W."/>
        </authorList>
    </citation>
    <scope>NUCLEOTIDE SEQUENCE [LARGE SCALE GENOMIC DNA]</scope>
    <source>
        <strain evidence="3">cv. G240</strain>
        <tissue evidence="2">Leaf</tissue>
    </source>
</reference>
<reference evidence="3" key="1">
    <citation type="journal article" date="2020" name="Nat. Commun.">
        <title>Genome assembly of wild tea tree DASZ reveals pedigree and selection history of tea varieties.</title>
        <authorList>
            <person name="Zhang W."/>
            <person name="Zhang Y."/>
            <person name="Qiu H."/>
            <person name="Guo Y."/>
            <person name="Wan H."/>
            <person name="Zhang X."/>
            <person name="Scossa F."/>
            <person name="Alseekh S."/>
            <person name="Zhang Q."/>
            <person name="Wang P."/>
            <person name="Xu L."/>
            <person name="Schmidt M.H."/>
            <person name="Jia X."/>
            <person name="Li D."/>
            <person name="Zhu A."/>
            <person name="Guo F."/>
            <person name="Chen W."/>
            <person name="Ni D."/>
            <person name="Usadel B."/>
            <person name="Fernie A.R."/>
            <person name="Wen W."/>
        </authorList>
    </citation>
    <scope>NUCLEOTIDE SEQUENCE [LARGE SCALE GENOMIC DNA]</scope>
    <source>
        <strain evidence="3">cv. G240</strain>
    </source>
</reference>
<evidence type="ECO:0000313" key="2">
    <source>
        <dbReference type="EMBL" id="KAF5939220.1"/>
    </source>
</evidence>
<proteinExistence type="predicted"/>
<dbReference type="Gene3D" id="2.130.10.10">
    <property type="entry name" value="YVTN repeat-like/Quinoprotein amine dehydrogenase"/>
    <property type="match status" value="1"/>
</dbReference>
<keyword evidence="3" id="KW-1185">Reference proteome</keyword>
<name>A0A7J7GER4_CAMSI</name>
<accession>A0A7J7GER4</accession>
<dbReference type="AlphaFoldDB" id="A0A7J7GER4"/>
<evidence type="ECO:0000256" key="1">
    <source>
        <dbReference type="SAM" id="MobiDB-lite"/>
    </source>
</evidence>
<dbReference type="EMBL" id="JACBKZ010000011">
    <property type="protein sequence ID" value="KAF5939220.1"/>
    <property type="molecule type" value="Genomic_DNA"/>
</dbReference>
<dbReference type="Proteomes" id="UP000593564">
    <property type="component" value="Unassembled WGS sequence"/>
</dbReference>
<organism evidence="2 3">
    <name type="scientific">Camellia sinensis</name>
    <name type="common">Tea plant</name>
    <name type="synonym">Thea sinensis</name>
    <dbReference type="NCBI Taxonomy" id="4442"/>
    <lineage>
        <taxon>Eukaryota</taxon>
        <taxon>Viridiplantae</taxon>
        <taxon>Streptophyta</taxon>
        <taxon>Embryophyta</taxon>
        <taxon>Tracheophyta</taxon>
        <taxon>Spermatophyta</taxon>
        <taxon>Magnoliopsida</taxon>
        <taxon>eudicotyledons</taxon>
        <taxon>Gunneridae</taxon>
        <taxon>Pentapetalae</taxon>
        <taxon>asterids</taxon>
        <taxon>Ericales</taxon>
        <taxon>Theaceae</taxon>
        <taxon>Camellia</taxon>
    </lineage>
</organism>